<sequence>MSRFSPQAQTPRYLQRFACIGGSCPQSCCDGGWSVTLDRQTWNRYKSIPLHPVNQHLEPLADKGSKDEIAGKLVMRPDGRCPMHNDQGLCDIQNSMGEQALSATCRNFPRLFHSIAGQVHVSATLSCPEAARLALDSADAMTLDLCSLQQFETPLDMPRPHELEIGSGILREVHSVCAIALRDRLLWITDMAPTSLQAMQLWALLVRQVAQWQCNWKAYNQAHPEEHMEQSMQIYTGQLADLLESWNEATIQHHLDSIASLNAAENRSVQLAIMQASINLIQKYLPASSEIQLLLGSVQNWSAVFQSGAERVHELEKKSPWALKNLIRNDLWRNMWYTHVLSAEDLESNFLSLALKYTLTRMLLCASALQKNNSPVLSDVVRITYLLSRHIEHNTALHADWIRNLKNNQLNSSAAALIILGD</sequence>
<dbReference type="EMBL" id="JAWDIE010000012">
    <property type="protein sequence ID" value="MEJ7138562.1"/>
    <property type="molecule type" value="Genomic_DNA"/>
</dbReference>
<evidence type="ECO:0000313" key="1">
    <source>
        <dbReference type="EMBL" id="MEJ7138562.1"/>
    </source>
</evidence>
<keyword evidence="1" id="KW-0808">Transferase</keyword>
<gene>
    <name evidence="1" type="primary">fliB</name>
    <name evidence="1" type="ORF">RV045_08985</name>
</gene>
<protein>
    <submittedName>
        <fullName evidence="1">Flagellin lysine-N-methylase</fullName>
        <ecNumber evidence="1">2.1.1.-</ecNumber>
    </submittedName>
</protein>
<accession>A0ACC6P2W4</accession>
<keyword evidence="1" id="KW-0969">Cilium</keyword>
<name>A0ACC6P2W4_9BURK</name>
<dbReference type="EC" id="2.1.1.-" evidence="1"/>
<dbReference type="Proteomes" id="UP001364695">
    <property type="component" value="Unassembled WGS sequence"/>
</dbReference>
<keyword evidence="1" id="KW-0282">Flagellum</keyword>
<keyword evidence="2" id="KW-1185">Reference proteome</keyword>
<comment type="caution">
    <text evidence="1">The sequence shown here is derived from an EMBL/GenBank/DDBJ whole genome shotgun (WGS) entry which is preliminary data.</text>
</comment>
<evidence type="ECO:0000313" key="2">
    <source>
        <dbReference type="Proteomes" id="UP001364695"/>
    </source>
</evidence>
<organism evidence="1 2">
    <name type="scientific">Amphibiibacter pelophylacis</name>
    <dbReference type="NCBI Taxonomy" id="1799477"/>
    <lineage>
        <taxon>Bacteria</taxon>
        <taxon>Pseudomonadati</taxon>
        <taxon>Pseudomonadota</taxon>
        <taxon>Betaproteobacteria</taxon>
        <taxon>Burkholderiales</taxon>
        <taxon>Sphaerotilaceae</taxon>
        <taxon>Amphibiibacter</taxon>
    </lineage>
</organism>
<keyword evidence="1" id="KW-0966">Cell projection</keyword>
<reference evidence="1" key="1">
    <citation type="submission" date="2023-10" db="EMBL/GenBank/DDBJ databases">
        <title>Amphibacter perezi, gen. nov., sp. nov. a novel taxa of the family Comamonadaceae, class Betaproteobacteria isolated from the skin microbiota of Pelophylax perezi from different populations.</title>
        <authorList>
            <person name="Costa S."/>
            <person name="Proenca D.N."/>
            <person name="Lopes I."/>
            <person name="Morais P.V."/>
        </authorList>
    </citation>
    <scope>NUCLEOTIDE SEQUENCE</scope>
    <source>
        <strain evidence="1">SL12-8</strain>
    </source>
</reference>
<proteinExistence type="predicted"/>
<keyword evidence="1" id="KW-0489">Methyltransferase</keyword>